<feature type="region of interest" description="Disordered" evidence="1">
    <location>
        <begin position="187"/>
        <end position="216"/>
    </location>
</feature>
<dbReference type="Proteomes" id="UP001426770">
    <property type="component" value="Unassembled WGS sequence"/>
</dbReference>
<feature type="domain" description="Htaa" evidence="4">
    <location>
        <begin position="215"/>
        <end position="367"/>
    </location>
</feature>
<evidence type="ECO:0000256" key="1">
    <source>
        <dbReference type="SAM" id="MobiDB-lite"/>
    </source>
</evidence>
<gene>
    <name evidence="5" type="ORF">Lsed01_02043</name>
</gene>
<keyword evidence="2" id="KW-0812">Transmembrane</keyword>
<protein>
    <recommendedName>
        <fullName evidence="4">Htaa domain-containing protein</fullName>
    </recommendedName>
</protein>
<dbReference type="Pfam" id="PF04213">
    <property type="entry name" value="HtaA"/>
    <property type="match status" value="4"/>
</dbReference>
<keyword evidence="3" id="KW-0732">Signal</keyword>
<sequence>MSSRLLTAPRRFAAVVAAALITLSAGIVPAAAADSTPASGLVWGVKQSFRDYVVGPKARGQISVSAPAVEVEGGFGFAAAGGDDAAAEFAGAVTFTGHEGVLDLTFADPVVRIAGEAAATLTVVVNGVATDVATLDLAGAAYAEADGAATYTGAPVSLTQAGSDALEGFYPAGTAMDPATFTIALAEDGGSEPEPSPEPSGSPSPAPTPTPGVTGELNWGVKESFVSYVEGPIAHGAIEVAGGATREGDTFTFAATASALGEDLTGTASYGGAVRFTGHAGELDATFDAPRVEVIDGSTGYLSVEVDGERLVMARLDLAAAARTQDADTVTWAGVPATLTVDGTAVFAYQGSGFYAAGTVLAPVTFTAAVVDGDGGSGGDGGGDGGSGGDGGGDGGSGGDGGGTGGGTPSQPAPKPTPSAPAHGSTDLAVGRLEWGVKQAFRSYVTGPIARGSITVSSGAAYSDGRFVFLQDGGNANPVSGTGTARYDGAVRFVGHGGILDVTMANPRVTLEGAGRASLVMTVNGTSTAIATVDVAAGTRSTRGGAVTISGAPATLTSAGARVFSYNGSGFYPAGAVMDAVTVTFGAAATAAERPTASAQVATAGSASATEDATPEAGEFEELAVDAATLELLQRGGLVTLDVEGFESGEEVSVVLYSDPVVLATLEADARGAVSWTGAIPASYSGAHDLVFVGASSGARYGIALDIPERAAQPGMCLASGGEIEWAFKDSFLAYIDSSIANGTWEVAGGVEDLGYTFVWPVTGGAVDPELAVGTVTAGGSVRFTGHGGVLDTTLANPTLEFSADGDYVLADLVTTTQEGAEVSVTQVRLGELDLAAGSVTGEGSTVTLEEVPVVLTAAGSADFGTYGEGEELAPLSATVSSDDGCILALAGAEVAPEPVSSPSAEPLATSDTVIDAAAEPTSTTPAAVWWAVAAAAVLAAAGGGYVVGRRRA</sequence>
<keyword evidence="6" id="KW-1185">Reference proteome</keyword>
<evidence type="ECO:0000256" key="2">
    <source>
        <dbReference type="SAM" id="Phobius"/>
    </source>
</evidence>
<feature type="compositionally biased region" description="Pro residues" evidence="1">
    <location>
        <begin position="194"/>
        <end position="210"/>
    </location>
</feature>
<accession>A0ABP9WIF0</accession>
<feature type="domain" description="Htaa" evidence="4">
    <location>
        <begin position="431"/>
        <end position="584"/>
    </location>
</feature>
<comment type="caution">
    <text evidence="5">The sequence shown here is derived from an EMBL/GenBank/DDBJ whole genome shotgun (WGS) entry which is preliminary data.</text>
</comment>
<feature type="region of interest" description="Disordered" evidence="1">
    <location>
        <begin position="377"/>
        <end position="426"/>
    </location>
</feature>
<evidence type="ECO:0000259" key="4">
    <source>
        <dbReference type="Pfam" id="PF04213"/>
    </source>
</evidence>
<feature type="compositionally biased region" description="Gly residues" evidence="1">
    <location>
        <begin position="377"/>
        <end position="408"/>
    </location>
</feature>
<reference evidence="5 6" key="1">
    <citation type="submission" date="2024-02" db="EMBL/GenBank/DDBJ databases">
        <title>Lysinimicrobium sediminis NBRC 112286.</title>
        <authorList>
            <person name="Ichikawa N."/>
            <person name="Katano-Makiyama Y."/>
            <person name="Hidaka K."/>
        </authorList>
    </citation>
    <scope>NUCLEOTIDE SEQUENCE [LARGE SCALE GENOMIC DNA]</scope>
    <source>
        <strain evidence="5 6">NBRC 112286</strain>
    </source>
</reference>
<keyword evidence="2" id="KW-1133">Transmembrane helix</keyword>
<feature type="chain" id="PRO_5045121289" description="Htaa domain-containing protein" evidence="3">
    <location>
        <begin position="33"/>
        <end position="953"/>
    </location>
</feature>
<evidence type="ECO:0000313" key="5">
    <source>
        <dbReference type="EMBL" id="GAA5519592.1"/>
    </source>
</evidence>
<dbReference type="EMBL" id="BAABRR010000011">
    <property type="protein sequence ID" value="GAA5519592.1"/>
    <property type="molecule type" value="Genomic_DNA"/>
</dbReference>
<feature type="domain" description="Htaa" evidence="4">
    <location>
        <begin position="41"/>
        <end position="182"/>
    </location>
</feature>
<keyword evidence="2" id="KW-0472">Membrane</keyword>
<organism evidence="5 6">
    <name type="scientific">Demequina sediminis</name>
    <dbReference type="NCBI Taxonomy" id="1930058"/>
    <lineage>
        <taxon>Bacteria</taxon>
        <taxon>Bacillati</taxon>
        <taxon>Actinomycetota</taxon>
        <taxon>Actinomycetes</taxon>
        <taxon>Micrococcales</taxon>
        <taxon>Demequinaceae</taxon>
        <taxon>Demequina</taxon>
    </lineage>
</organism>
<evidence type="ECO:0000313" key="6">
    <source>
        <dbReference type="Proteomes" id="UP001426770"/>
    </source>
</evidence>
<feature type="domain" description="Htaa" evidence="4">
    <location>
        <begin position="722"/>
        <end position="878"/>
    </location>
</feature>
<name>A0ABP9WIF0_9MICO</name>
<feature type="transmembrane region" description="Helical" evidence="2">
    <location>
        <begin position="928"/>
        <end position="948"/>
    </location>
</feature>
<evidence type="ECO:0000256" key="3">
    <source>
        <dbReference type="SAM" id="SignalP"/>
    </source>
</evidence>
<dbReference type="RefSeq" id="WP_286216586.1">
    <property type="nucleotide sequence ID" value="NZ_AP027736.1"/>
</dbReference>
<proteinExistence type="predicted"/>
<feature type="signal peptide" evidence="3">
    <location>
        <begin position="1"/>
        <end position="32"/>
    </location>
</feature>
<dbReference type="InterPro" id="IPR007331">
    <property type="entry name" value="Htaa"/>
</dbReference>